<sequence>MTDLSPITALGGAVPRSVSFGALSLSENTGLALASLSLRRGASQPVPMGLQLPGPGGWTAGNGVAAFWTGPGQWMLEGEGRAEESFARELKSRAPDCSVTEQTDGFVAIEIASAAGPEPIRALMRKLVNIDAAGFGPGCATRTGLEHMTVFVIRRAEDRLAIIGMRSLAGSLWHALAQAAARLEGEPA</sequence>
<dbReference type="EMBL" id="JAJUOS010000012">
    <property type="protein sequence ID" value="MCE5974769.1"/>
    <property type="molecule type" value="Genomic_DNA"/>
</dbReference>
<dbReference type="Proteomes" id="UP001521181">
    <property type="component" value="Unassembled WGS sequence"/>
</dbReference>
<keyword evidence="2" id="KW-1185">Reference proteome</keyword>
<accession>A0ABS8YY88</accession>
<dbReference type="RefSeq" id="WP_233677705.1">
    <property type="nucleotide sequence ID" value="NZ_JAJUOS010000012.1"/>
</dbReference>
<evidence type="ECO:0000313" key="1">
    <source>
        <dbReference type="EMBL" id="MCE5974769.1"/>
    </source>
</evidence>
<proteinExistence type="predicted"/>
<evidence type="ECO:0000313" key="2">
    <source>
        <dbReference type="Proteomes" id="UP001521181"/>
    </source>
</evidence>
<name>A0ABS8YY88_9RHOB</name>
<dbReference type="InterPro" id="IPR027266">
    <property type="entry name" value="TrmE/GcvT-like"/>
</dbReference>
<dbReference type="SUPFAM" id="SSF103025">
    <property type="entry name" value="Folate-binding domain"/>
    <property type="match status" value="1"/>
</dbReference>
<dbReference type="Gene3D" id="3.30.1360.120">
    <property type="entry name" value="Probable tRNA modification gtpase trme, domain 1"/>
    <property type="match status" value="1"/>
</dbReference>
<gene>
    <name evidence="1" type="ORF">LZA78_14865</name>
</gene>
<comment type="caution">
    <text evidence="1">The sequence shown here is derived from an EMBL/GenBank/DDBJ whole genome shotgun (WGS) entry which is preliminary data.</text>
</comment>
<reference evidence="1 2" key="1">
    <citation type="submission" date="2021-12" db="EMBL/GenBank/DDBJ databases">
        <title>Sinirhodobacter sp. WL0062 is a bacterium isolated from seawater.</title>
        <authorList>
            <person name="Wang L."/>
            <person name="He W."/>
            <person name="Zhang D.-F."/>
        </authorList>
    </citation>
    <scope>NUCLEOTIDE SEQUENCE [LARGE SCALE GENOMIC DNA]</scope>
    <source>
        <strain evidence="1 2">WL0062</strain>
    </source>
</reference>
<organism evidence="1 2">
    <name type="scientific">Rhodobacter flavimaris</name>
    <dbReference type="NCBI Taxonomy" id="2907145"/>
    <lineage>
        <taxon>Bacteria</taxon>
        <taxon>Pseudomonadati</taxon>
        <taxon>Pseudomonadota</taxon>
        <taxon>Alphaproteobacteria</taxon>
        <taxon>Rhodobacterales</taxon>
        <taxon>Rhodobacter group</taxon>
        <taxon>Rhodobacter</taxon>
    </lineage>
</organism>
<protein>
    <submittedName>
        <fullName evidence="1">Sarcosine oxidase subunit gamma</fullName>
    </submittedName>
</protein>